<evidence type="ECO:0000256" key="10">
    <source>
        <dbReference type="SAM" id="Phobius"/>
    </source>
</evidence>
<dbReference type="PROSITE" id="PS00216">
    <property type="entry name" value="SUGAR_TRANSPORT_1"/>
    <property type="match status" value="1"/>
</dbReference>
<evidence type="ECO:0000256" key="9">
    <source>
        <dbReference type="RuleBase" id="RU003346"/>
    </source>
</evidence>
<protein>
    <recommendedName>
        <fullName evidence="11">Major facilitator superfamily (MFS) profile domain-containing protein</fullName>
    </recommendedName>
</protein>
<evidence type="ECO:0000256" key="1">
    <source>
        <dbReference type="ARBA" id="ARBA00004141"/>
    </source>
</evidence>
<keyword evidence="13" id="KW-1185">Reference proteome</keyword>
<keyword evidence="8 10" id="KW-0472">Membrane</keyword>
<feature type="transmembrane region" description="Helical" evidence="10">
    <location>
        <begin position="385"/>
        <end position="411"/>
    </location>
</feature>
<dbReference type="PANTHER" id="PTHR23500">
    <property type="entry name" value="SOLUTE CARRIER FAMILY 2, FACILITATED GLUCOSE TRANSPORTER"/>
    <property type="match status" value="1"/>
</dbReference>
<sequence length="510" mass="56276">MTEEDGGVGINGVLPTREYEGKTTIHVILACLVAATGGLIFGYDIGISGGVTSMNDFLIKFFPVVYERKLSAQESDYCKYDNQGLQAFTSSLYIAGLLATLVASYTTRKWGRKATMFIGGTSYLVGSILNAAAQDLAMLIIGRIMLGIGVGFGNQAVPLYLSELAPARWRGALNMLFQLATTTGNLTANLINYGTGKIYPWGWRLSLGLAGVPASLLILGSILCPETPNSLIERGHFEKGRATLEKVRGTPNVDLEYDDILEASRAANQVKHPFRNILQRENRPQLAMAIFCPFFQEFTGINNILFYAPVLFQTIGFGADASLYSAVITGACLWGFTFVTILTVDRWGRRKLLLTGGLLMFISQVLIGIILALKFVGNQPLPKNYATAVVVLICLYVAAFSWSWGGLGWLIPSEVFSLQTRSAGQSITVCVNLMFVFVIAQAFLTMLCHMQFGIFLFFSGWVFIMTVSVYFFLPETKGVPIEEMSLLWRSHWFWRRFVPPPEDEKPPPPT</sequence>
<dbReference type="InterPro" id="IPR036259">
    <property type="entry name" value="MFS_trans_sf"/>
</dbReference>
<evidence type="ECO:0000256" key="5">
    <source>
        <dbReference type="ARBA" id="ARBA00022692"/>
    </source>
</evidence>
<proteinExistence type="inferred from homology"/>
<reference evidence="12" key="1">
    <citation type="submission" date="2024-02" db="EMBL/GenBank/DDBJ databases">
        <authorList>
            <consortium name="ELIXIR-Norway"/>
            <consortium name="Elixir Norway"/>
        </authorList>
    </citation>
    <scope>NUCLEOTIDE SEQUENCE</scope>
</reference>
<evidence type="ECO:0000256" key="2">
    <source>
        <dbReference type="ARBA" id="ARBA00010992"/>
    </source>
</evidence>
<dbReference type="InterPro" id="IPR005828">
    <property type="entry name" value="MFS_sugar_transport-like"/>
</dbReference>
<dbReference type="PRINTS" id="PR00171">
    <property type="entry name" value="SUGRTRNSPORT"/>
</dbReference>
<dbReference type="InterPro" id="IPR003663">
    <property type="entry name" value="Sugar/inositol_transpt"/>
</dbReference>
<dbReference type="PROSITE" id="PS00217">
    <property type="entry name" value="SUGAR_TRANSPORT_2"/>
    <property type="match status" value="1"/>
</dbReference>
<organism evidence="12 13">
    <name type="scientific">Sphagnum troendelagicum</name>
    <dbReference type="NCBI Taxonomy" id="128251"/>
    <lineage>
        <taxon>Eukaryota</taxon>
        <taxon>Viridiplantae</taxon>
        <taxon>Streptophyta</taxon>
        <taxon>Embryophyta</taxon>
        <taxon>Bryophyta</taxon>
        <taxon>Sphagnophytina</taxon>
        <taxon>Sphagnopsida</taxon>
        <taxon>Sphagnales</taxon>
        <taxon>Sphagnaceae</taxon>
        <taxon>Sphagnum</taxon>
    </lineage>
</organism>
<dbReference type="Gene3D" id="1.20.1250.20">
    <property type="entry name" value="MFS general substrate transporter like domains"/>
    <property type="match status" value="1"/>
</dbReference>
<name>A0ABP0UN07_9BRYO</name>
<evidence type="ECO:0000313" key="13">
    <source>
        <dbReference type="Proteomes" id="UP001497512"/>
    </source>
</evidence>
<evidence type="ECO:0000259" key="11">
    <source>
        <dbReference type="PROSITE" id="PS50850"/>
    </source>
</evidence>
<feature type="domain" description="Major facilitator superfamily (MFS) profile" evidence="11">
    <location>
        <begin position="30"/>
        <end position="477"/>
    </location>
</feature>
<keyword evidence="5 10" id="KW-0812">Transmembrane</keyword>
<feature type="transmembrane region" description="Helical" evidence="10">
    <location>
        <begin position="27"/>
        <end position="47"/>
    </location>
</feature>
<dbReference type="CDD" id="cd17361">
    <property type="entry name" value="MFS_STP"/>
    <property type="match status" value="1"/>
</dbReference>
<evidence type="ECO:0000313" key="12">
    <source>
        <dbReference type="EMBL" id="CAK9225767.1"/>
    </source>
</evidence>
<evidence type="ECO:0000256" key="8">
    <source>
        <dbReference type="ARBA" id="ARBA00023136"/>
    </source>
</evidence>
<dbReference type="InterPro" id="IPR005829">
    <property type="entry name" value="Sugar_transporter_CS"/>
</dbReference>
<feature type="transmembrane region" description="Helical" evidence="10">
    <location>
        <begin position="286"/>
        <end position="310"/>
    </location>
</feature>
<feature type="transmembrane region" description="Helical" evidence="10">
    <location>
        <begin position="450"/>
        <end position="473"/>
    </location>
</feature>
<keyword evidence="3 9" id="KW-0813">Transport</keyword>
<evidence type="ECO:0000256" key="3">
    <source>
        <dbReference type="ARBA" id="ARBA00022448"/>
    </source>
</evidence>
<feature type="transmembrane region" description="Helical" evidence="10">
    <location>
        <begin position="139"/>
        <end position="161"/>
    </location>
</feature>
<feature type="transmembrane region" description="Helical" evidence="10">
    <location>
        <begin position="352"/>
        <end position="373"/>
    </location>
</feature>
<keyword evidence="7 10" id="KW-1133">Transmembrane helix</keyword>
<dbReference type="InterPro" id="IPR045262">
    <property type="entry name" value="STP/PLT_plant"/>
</dbReference>
<evidence type="ECO:0000256" key="4">
    <source>
        <dbReference type="ARBA" id="ARBA00022597"/>
    </source>
</evidence>
<comment type="similarity">
    <text evidence="2 9">Belongs to the major facilitator superfamily. Sugar transporter (TC 2.A.1.1) family.</text>
</comment>
<gene>
    <name evidence="12" type="ORF">CSSPTR1EN2_LOCUS17881</name>
</gene>
<dbReference type="InterPro" id="IPR044778">
    <property type="entry name" value="MFS_STP/MST-like_plant"/>
</dbReference>
<dbReference type="SUPFAM" id="SSF103473">
    <property type="entry name" value="MFS general substrate transporter"/>
    <property type="match status" value="1"/>
</dbReference>
<evidence type="ECO:0000256" key="7">
    <source>
        <dbReference type="ARBA" id="ARBA00022989"/>
    </source>
</evidence>
<dbReference type="InterPro" id="IPR020846">
    <property type="entry name" value="MFS_dom"/>
</dbReference>
<comment type="subcellular location">
    <subcellularLocation>
        <location evidence="1">Membrane</location>
        <topology evidence="1">Multi-pass membrane protein</topology>
    </subcellularLocation>
</comment>
<dbReference type="PROSITE" id="PS50850">
    <property type="entry name" value="MFS"/>
    <property type="match status" value="1"/>
</dbReference>
<dbReference type="Proteomes" id="UP001497512">
    <property type="component" value="Chromosome 5"/>
</dbReference>
<accession>A0ABP0UN07</accession>
<dbReference type="NCBIfam" id="TIGR00879">
    <property type="entry name" value="SP"/>
    <property type="match status" value="1"/>
</dbReference>
<feature type="transmembrane region" description="Helical" evidence="10">
    <location>
        <begin position="203"/>
        <end position="224"/>
    </location>
</feature>
<keyword evidence="4" id="KW-0762">Sugar transport</keyword>
<feature type="transmembrane region" description="Helical" evidence="10">
    <location>
        <begin position="85"/>
        <end position="107"/>
    </location>
</feature>
<feature type="transmembrane region" description="Helical" evidence="10">
    <location>
        <begin position="423"/>
        <end position="444"/>
    </location>
</feature>
<dbReference type="PANTHER" id="PTHR23500:SF14">
    <property type="entry name" value="SUGAR TRANSPORT PROTEIN 14"/>
    <property type="match status" value="1"/>
</dbReference>
<dbReference type="Pfam" id="PF00083">
    <property type="entry name" value="Sugar_tr"/>
    <property type="match status" value="1"/>
</dbReference>
<keyword evidence="6" id="KW-0769">Symport</keyword>
<feature type="transmembrane region" description="Helical" evidence="10">
    <location>
        <begin position="322"/>
        <end position="345"/>
    </location>
</feature>
<dbReference type="EMBL" id="OZ019897">
    <property type="protein sequence ID" value="CAK9225767.1"/>
    <property type="molecule type" value="Genomic_DNA"/>
</dbReference>
<evidence type="ECO:0000256" key="6">
    <source>
        <dbReference type="ARBA" id="ARBA00022847"/>
    </source>
</evidence>